<evidence type="ECO:0000256" key="4">
    <source>
        <dbReference type="ARBA" id="ARBA00022692"/>
    </source>
</evidence>
<organism evidence="11 12">
    <name type="scientific">Phormidium yuhuli AB48</name>
    <dbReference type="NCBI Taxonomy" id="2940671"/>
    <lineage>
        <taxon>Bacteria</taxon>
        <taxon>Bacillati</taxon>
        <taxon>Cyanobacteriota</taxon>
        <taxon>Cyanophyceae</taxon>
        <taxon>Oscillatoriophycideae</taxon>
        <taxon>Oscillatoriales</taxon>
        <taxon>Oscillatoriaceae</taxon>
        <taxon>Phormidium</taxon>
        <taxon>Phormidium yuhuli</taxon>
    </lineage>
</organism>
<dbReference type="SMART" id="SM00924">
    <property type="entry name" value="MgtE_N"/>
    <property type="match status" value="1"/>
</dbReference>
<evidence type="ECO:0000256" key="8">
    <source>
        <dbReference type="PROSITE-ProRule" id="PRU00703"/>
    </source>
</evidence>
<evidence type="ECO:0000256" key="2">
    <source>
        <dbReference type="ARBA" id="ARBA00009749"/>
    </source>
</evidence>
<keyword evidence="12" id="KW-1185">Reference proteome</keyword>
<dbReference type="SMART" id="SM00116">
    <property type="entry name" value="CBS"/>
    <property type="match status" value="2"/>
</dbReference>
<dbReference type="Pfam" id="PF01769">
    <property type="entry name" value="MgtE"/>
    <property type="match status" value="1"/>
</dbReference>
<dbReference type="SUPFAM" id="SSF158791">
    <property type="entry name" value="MgtE N-terminal domain-like"/>
    <property type="match status" value="1"/>
</dbReference>
<keyword evidence="9" id="KW-1003">Cell membrane</keyword>
<dbReference type="InterPro" id="IPR006668">
    <property type="entry name" value="Mg_transptr_MgtE_intracell_dom"/>
</dbReference>
<feature type="domain" description="CBS" evidence="10">
    <location>
        <begin position="215"/>
        <end position="271"/>
    </location>
</feature>
<keyword evidence="9" id="KW-0479">Metal-binding</keyword>
<keyword evidence="5 9" id="KW-0460">Magnesium</keyword>
<dbReference type="Pfam" id="PF00571">
    <property type="entry name" value="CBS"/>
    <property type="match status" value="2"/>
</dbReference>
<dbReference type="InterPro" id="IPR046342">
    <property type="entry name" value="CBS_dom_sf"/>
</dbReference>
<dbReference type="SUPFAM" id="SSF161093">
    <property type="entry name" value="MgtE membrane domain-like"/>
    <property type="match status" value="1"/>
</dbReference>
<feature type="domain" description="CBS" evidence="10">
    <location>
        <begin position="151"/>
        <end position="214"/>
    </location>
</feature>
<feature type="transmembrane region" description="Helical" evidence="9">
    <location>
        <begin position="299"/>
        <end position="316"/>
    </location>
</feature>
<name>A0ABY5ALV7_9CYAN</name>
<reference evidence="11" key="1">
    <citation type="submission" date="2022-06" db="EMBL/GenBank/DDBJ databases">
        <title>Genome sequence of Phormidium yuhuli AB48 isolated from an industrial photobioreactor environment.</title>
        <authorList>
            <person name="Qiu Y."/>
            <person name="Noonan A.J.C."/>
            <person name="Dofher K."/>
            <person name="Koch M."/>
            <person name="Kieft B."/>
            <person name="Lin X."/>
            <person name="Ziels R.M."/>
            <person name="Hallam S.J."/>
        </authorList>
    </citation>
    <scope>NUCLEOTIDE SEQUENCE</scope>
    <source>
        <strain evidence="11">AB48</strain>
    </source>
</reference>
<evidence type="ECO:0000256" key="7">
    <source>
        <dbReference type="ARBA" id="ARBA00023136"/>
    </source>
</evidence>
<keyword evidence="3 9" id="KW-0813">Transport</keyword>
<protein>
    <recommendedName>
        <fullName evidence="9">Magnesium transporter MgtE</fullName>
    </recommendedName>
</protein>
<feature type="transmembrane region" description="Helical" evidence="9">
    <location>
        <begin position="322"/>
        <end position="343"/>
    </location>
</feature>
<accession>A0ABY5ALV7</accession>
<proteinExistence type="inferred from homology"/>
<feature type="transmembrane region" description="Helical" evidence="9">
    <location>
        <begin position="373"/>
        <end position="393"/>
    </location>
</feature>
<keyword evidence="8" id="KW-0129">CBS domain</keyword>
<evidence type="ECO:0000256" key="5">
    <source>
        <dbReference type="ARBA" id="ARBA00022842"/>
    </source>
</evidence>
<gene>
    <name evidence="11" type="primary">mgtE</name>
    <name evidence="11" type="ORF">NEA10_15255</name>
</gene>
<dbReference type="NCBIfam" id="TIGR00400">
    <property type="entry name" value="mgtE"/>
    <property type="match status" value="1"/>
</dbReference>
<sequence>MVQSQDIEQPISSRRELRELVRSQLQTFLEQGQLQEAKLLLVPVQAVDVADVIGELPEKLHAIAFRLLPKDEATEVYEYLDRSVQQSLLQDFKNQEIRDLVEQMSPDDRARLFDELPAKVVRQLLPNLSPTEREATSLLLGYQPDTAGRIMTPEYISLKEHLTVSAALERIRHLAEVTETVYALYVTDAARHLTGILSLRDLVVAQPEQTIGEILTRDAVFVHTDTDQEDVARVIQRYDFLAVPVVDSEQRLVGIVTVDDVIDVFERETTEDIYALGGVQSDGENYFQMSLFRVSRQRVSWLLILLVTNVLTSAVIRANEGVLSQLVSLAMFIPLLIGTGGNVGTQSSTVIIRGLNIDKIQTGGAWRLIRREAIAGLMLGTMLGLLVAVGAYLLQGNLIVALSAGSSLIVIAMLASTSGAALPILFKSLGFDPALMSAPFITTCVDVLGVLTYFTIARILLGVLPLEMSLG</sequence>
<dbReference type="EMBL" id="CP098611">
    <property type="protein sequence ID" value="USR90194.1"/>
    <property type="molecule type" value="Genomic_DNA"/>
</dbReference>
<dbReference type="PANTHER" id="PTHR43773">
    <property type="entry name" value="MAGNESIUM TRANSPORTER MGTE"/>
    <property type="match status" value="1"/>
</dbReference>
<evidence type="ECO:0000256" key="9">
    <source>
        <dbReference type="RuleBase" id="RU362011"/>
    </source>
</evidence>
<dbReference type="Proteomes" id="UP001056708">
    <property type="component" value="Chromosome"/>
</dbReference>
<dbReference type="RefSeq" id="WP_252662056.1">
    <property type="nucleotide sequence ID" value="NZ_CP098611.1"/>
</dbReference>
<dbReference type="Gene3D" id="1.25.60.10">
    <property type="entry name" value="MgtE N-terminal domain-like"/>
    <property type="match status" value="1"/>
</dbReference>
<comment type="subunit">
    <text evidence="9">Homodimer.</text>
</comment>
<dbReference type="InterPro" id="IPR036739">
    <property type="entry name" value="SLC41_membr_dom_sf"/>
</dbReference>
<evidence type="ECO:0000313" key="12">
    <source>
        <dbReference type="Proteomes" id="UP001056708"/>
    </source>
</evidence>
<dbReference type="CDD" id="cd04606">
    <property type="entry name" value="CBS_pair_Mg_transporter"/>
    <property type="match status" value="1"/>
</dbReference>
<comment type="similarity">
    <text evidence="2 9">Belongs to the SLC41A transporter family.</text>
</comment>
<dbReference type="PANTHER" id="PTHR43773:SF1">
    <property type="entry name" value="MAGNESIUM TRANSPORTER MGTE"/>
    <property type="match status" value="1"/>
</dbReference>
<dbReference type="InterPro" id="IPR006669">
    <property type="entry name" value="MgtE_transporter"/>
</dbReference>
<evidence type="ECO:0000313" key="11">
    <source>
        <dbReference type="EMBL" id="USR90194.1"/>
    </source>
</evidence>
<keyword evidence="7 9" id="KW-0472">Membrane</keyword>
<dbReference type="Pfam" id="PF03448">
    <property type="entry name" value="MgtE_N"/>
    <property type="match status" value="1"/>
</dbReference>
<dbReference type="InterPro" id="IPR006667">
    <property type="entry name" value="SLC41_membr_dom"/>
</dbReference>
<dbReference type="Gene3D" id="1.10.357.20">
    <property type="entry name" value="SLC41 divalent cation transporters, integral membrane domain"/>
    <property type="match status" value="1"/>
</dbReference>
<dbReference type="InterPro" id="IPR000644">
    <property type="entry name" value="CBS_dom"/>
</dbReference>
<dbReference type="SUPFAM" id="SSF54631">
    <property type="entry name" value="CBS-domain pair"/>
    <property type="match status" value="1"/>
</dbReference>
<keyword evidence="6 9" id="KW-1133">Transmembrane helix</keyword>
<comment type="subcellular location">
    <subcellularLocation>
        <location evidence="9">Cell membrane</location>
        <topology evidence="9">Multi-pass membrane protein</topology>
    </subcellularLocation>
    <subcellularLocation>
        <location evidence="1">Membrane</location>
        <topology evidence="1">Multi-pass membrane protein</topology>
    </subcellularLocation>
</comment>
<evidence type="ECO:0000256" key="3">
    <source>
        <dbReference type="ARBA" id="ARBA00022448"/>
    </source>
</evidence>
<evidence type="ECO:0000259" key="10">
    <source>
        <dbReference type="PROSITE" id="PS51371"/>
    </source>
</evidence>
<evidence type="ECO:0000256" key="6">
    <source>
        <dbReference type="ARBA" id="ARBA00022989"/>
    </source>
</evidence>
<feature type="transmembrane region" description="Helical" evidence="9">
    <location>
        <begin position="399"/>
        <end position="426"/>
    </location>
</feature>
<evidence type="ECO:0000256" key="1">
    <source>
        <dbReference type="ARBA" id="ARBA00004141"/>
    </source>
</evidence>
<keyword evidence="4 9" id="KW-0812">Transmembrane</keyword>
<dbReference type="Gene3D" id="3.10.580.10">
    <property type="entry name" value="CBS-domain"/>
    <property type="match status" value="1"/>
</dbReference>
<comment type="function">
    <text evidence="9">Acts as a magnesium transporter.</text>
</comment>
<feature type="transmembrane region" description="Helical" evidence="9">
    <location>
        <begin position="438"/>
        <end position="461"/>
    </location>
</feature>
<dbReference type="InterPro" id="IPR038076">
    <property type="entry name" value="MgtE_N_sf"/>
</dbReference>
<dbReference type="PROSITE" id="PS51371">
    <property type="entry name" value="CBS"/>
    <property type="match status" value="2"/>
</dbReference>